<dbReference type="Gene3D" id="1.10.12.10">
    <property type="entry name" value="Lyase 2-enoyl-coa Hydratase, Chain A, domain 2"/>
    <property type="match status" value="1"/>
</dbReference>
<evidence type="ECO:0000313" key="6">
    <source>
        <dbReference type="EMBL" id="KKL17122.1"/>
    </source>
</evidence>
<dbReference type="PANTHER" id="PTHR43149:SF1">
    <property type="entry name" value="DELTA(3,5)-DELTA(2,4)-DIENOYL-COA ISOMERASE, MITOCHONDRIAL"/>
    <property type="match status" value="1"/>
</dbReference>
<dbReference type="GO" id="GO:0016853">
    <property type="term" value="F:isomerase activity"/>
    <property type="evidence" value="ECO:0007669"/>
    <property type="project" value="UniProtKB-KW"/>
</dbReference>
<evidence type="ECO:0000256" key="3">
    <source>
        <dbReference type="ARBA" id="ARBA00022832"/>
    </source>
</evidence>
<proteinExistence type="inferred from homology"/>
<reference evidence="6" key="1">
    <citation type="journal article" date="2015" name="Nature">
        <title>Complex archaea that bridge the gap between prokaryotes and eukaryotes.</title>
        <authorList>
            <person name="Spang A."/>
            <person name="Saw J.H."/>
            <person name="Jorgensen S.L."/>
            <person name="Zaremba-Niedzwiedzka K."/>
            <person name="Martijn J."/>
            <person name="Lind A.E."/>
            <person name="van Eijk R."/>
            <person name="Schleper C."/>
            <person name="Guy L."/>
            <person name="Ettema T.J."/>
        </authorList>
    </citation>
    <scope>NUCLEOTIDE SEQUENCE</scope>
</reference>
<evidence type="ECO:0000256" key="2">
    <source>
        <dbReference type="ARBA" id="ARBA00005254"/>
    </source>
</evidence>
<dbReference type="GO" id="GO:0006631">
    <property type="term" value="P:fatty acid metabolic process"/>
    <property type="evidence" value="ECO:0007669"/>
    <property type="project" value="UniProtKB-KW"/>
</dbReference>
<dbReference type="Gene3D" id="3.90.226.10">
    <property type="entry name" value="2-enoyl-CoA Hydratase, Chain A, domain 1"/>
    <property type="match status" value="1"/>
</dbReference>
<dbReference type="PANTHER" id="PTHR43149">
    <property type="entry name" value="ENOYL-COA HYDRATASE"/>
    <property type="match status" value="1"/>
</dbReference>
<dbReference type="InterPro" id="IPR014748">
    <property type="entry name" value="Enoyl-CoA_hydra_C"/>
</dbReference>
<protein>
    <recommendedName>
        <fullName evidence="7">Enoyl-CoA hydratase</fullName>
    </recommendedName>
</protein>
<evidence type="ECO:0000256" key="5">
    <source>
        <dbReference type="ARBA" id="ARBA00023235"/>
    </source>
</evidence>
<dbReference type="Pfam" id="PF00378">
    <property type="entry name" value="ECH_1"/>
    <property type="match status" value="1"/>
</dbReference>
<dbReference type="InterPro" id="IPR029045">
    <property type="entry name" value="ClpP/crotonase-like_dom_sf"/>
</dbReference>
<dbReference type="InterPro" id="IPR001753">
    <property type="entry name" value="Enoyl-CoA_hydra/iso"/>
</dbReference>
<evidence type="ECO:0008006" key="7">
    <source>
        <dbReference type="Google" id="ProtNLM"/>
    </source>
</evidence>
<gene>
    <name evidence="6" type="ORF">LCGC14_2488710</name>
</gene>
<comment type="pathway">
    <text evidence="1">Lipid metabolism; fatty acid beta-oxidation.</text>
</comment>
<comment type="similarity">
    <text evidence="2">Belongs to the enoyl-CoA hydratase/isomerase family.</text>
</comment>
<evidence type="ECO:0000256" key="1">
    <source>
        <dbReference type="ARBA" id="ARBA00005005"/>
    </source>
</evidence>
<dbReference type="AlphaFoldDB" id="A0A0F9BTB1"/>
<keyword evidence="5" id="KW-0413">Isomerase</keyword>
<keyword evidence="4" id="KW-0443">Lipid metabolism</keyword>
<comment type="caution">
    <text evidence="6">The sequence shown here is derived from an EMBL/GenBank/DDBJ whole genome shotgun (WGS) entry which is preliminary data.</text>
</comment>
<dbReference type="EMBL" id="LAZR01039389">
    <property type="protein sequence ID" value="KKL17122.1"/>
    <property type="molecule type" value="Genomic_DNA"/>
</dbReference>
<name>A0A0F9BTB1_9ZZZZ</name>
<sequence>ALACDIRIASERATFSVRFVKVGLTPECGSSRYLPAVAGIDNALYLALTGRIIDAAEAKERGLVDRVVPHEKLMDEAMALAGEIAANPADAVWAAKRLIHENAAEGDLRRVVTEEGHTLREMRVLPDHAEAVRAFMEKREPRFNR</sequence>
<feature type="non-terminal residue" evidence="6">
    <location>
        <position position="1"/>
    </location>
</feature>
<keyword evidence="3" id="KW-0276">Fatty acid metabolism</keyword>
<dbReference type="InterPro" id="IPR045002">
    <property type="entry name" value="Ech1-like"/>
</dbReference>
<organism evidence="6">
    <name type="scientific">marine sediment metagenome</name>
    <dbReference type="NCBI Taxonomy" id="412755"/>
    <lineage>
        <taxon>unclassified sequences</taxon>
        <taxon>metagenomes</taxon>
        <taxon>ecological metagenomes</taxon>
    </lineage>
</organism>
<dbReference type="CDD" id="cd06558">
    <property type="entry name" value="crotonase-like"/>
    <property type="match status" value="1"/>
</dbReference>
<accession>A0A0F9BTB1</accession>
<dbReference type="SUPFAM" id="SSF52096">
    <property type="entry name" value="ClpP/crotonase"/>
    <property type="match status" value="1"/>
</dbReference>
<evidence type="ECO:0000256" key="4">
    <source>
        <dbReference type="ARBA" id="ARBA00023098"/>
    </source>
</evidence>